<dbReference type="GO" id="GO:0000149">
    <property type="term" value="F:SNARE binding"/>
    <property type="evidence" value="ECO:0007669"/>
    <property type="project" value="TreeGrafter"/>
</dbReference>
<name>A0A0K2T3R0_LEPSM</name>
<evidence type="ECO:0000313" key="2">
    <source>
        <dbReference type="EMBL" id="CDW20415.1"/>
    </source>
</evidence>
<dbReference type="SUPFAM" id="SSF49562">
    <property type="entry name" value="C2 domain (Calcium/lipid-binding domain, CaLB)"/>
    <property type="match status" value="1"/>
</dbReference>
<evidence type="ECO:0000259" key="1">
    <source>
        <dbReference type="PROSITE" id="PS50004"/>
    </source>
</evidence>
<dbReference type="GO" id="GO:0005544">
    <property type="term" value="F:calcium-dependent phospholipid binding"/>
    <property type="evidence" value="ECO:0007669"/>
    <property type="project" value="TreeGrafter"/>
</dbReference>
<feature type="non-terminal residue" evidence="2">
    <location>
        <position position="1"/>
    </location>
</feature>
<dbReference type="Pfam" id="PF00168">
    <property type="entry name" value="C2"/>
    <property type="match status" value="1"/>
</dbReference>
<dbReference type="GO" id="GO:0001786">
    <property type="term" value="F:phosphatidylserine binding"/>
    <property type="evidence" value="ECO:0007669"/>
    <property type="project" value="TreeGrafter"/>
</dbReference>
<sequence length="220" mass="25415">LQSIRLKFTAYDVDRNTKTSEIGSSLILLRDIKLLTNNIMDQRINTTSFLAQKKQEYGELLFGMSYLPTAQRMSFSIVKASNLRYEAVAPSVDVFFPYVRILHLGSNHKIIKKKKTTIKMGKRDPMFNETLNFEVPPSHLDSSTFVILINQKVNSIEMRELDSIAEDTFENIHEEERGSKDVCLGRICIGRRVNGLKERAHWVNVVQNPRKVFSTWQTLY</sequence>
<dbReference type="GO" id="GO:0017156">
    <property type="term" value="P:calcium-ion regulated exocytosis"/>
    <property type="evidence" value="ECO:0007669"/>
    <property type="project" value="TreeGrafter"/>
</dbReference>
<dbReference type="EMBL" id="HACA01003054">
    <property type="protein sequence ID" value="CDW20415.1"/>
    <property type="molecule type" value="Transcribed_RNA"/>
</dbReference>
<accession>A0A0K2T3R0</accession>
<dbReference type="InterPro" id="IPR000008">
    <property type="entry name" value="C2_dom"/>
</dbReference>
<dbReference type="PROSITE" id="PS50004">
    <property type="entry name" value="C2"/>
    <property type="match status" value="1"/>
</dbReference>
<organism evidence="2">
    <name type="scientific">Lepeophtheirus salmonis</name>
    <name type="common">Salmon louse</name>
    <name type="synonym">Caligus salmonis</name>
    <dbReference type="NCBI Taxonomy" id="72036"/>
    <lineage>
        <taxon>Eukaryota</taxon>
        <taxon>Metazoa</taxon>
        <taxon>Ecdysozoa</taxon>
        <taxon>Arthropoda</taxon>
        <taxon>Crustacea</taxon>
        <taxon>Multicrustacea</taxon>
        <taxon>Hexanauplia</taxon>
        <taxon>Copepoda</taxon>
        <taxon>Siphonostomatoida</taxon>
        <taxon>Caligidae</taxon>
        <taxon>Lepeophtheirus</taxon>
    </lineage>
</organism>
<dbReference type="OrthoDB" id="67700at2759"/>
<dbReference type="AlphaFoldDB" id="A0A0K2T3R0"/>
<dbReference type="GO" id="GO:0005509">
    <property type="term" value="F:calcium ion binding"/>
    <property type="evidence" value="ECO:0007669"/>
    <property type="project" value="TreeGrafter"/>
</dbReference>
<protein>
    <submittedName>
        <fullName evidence="2">Synaptotagmin1like [Megachile rotundata]</fullName>
    </submittedName>
</protein>
<dbReference type="PANTHER" id="PTHR10024">
    <property type="entry name" value="SYNAPTOTAGMIN"/>
    <property type="match status" value="1"/>
</dbReference>
<dbReference type="InterPro" id="IPR035892">
    <property type="entry name" value="C2_domain_sf"/>
</dbReference>
<feature type="domain" description="C2" evidence="1">
    <location>
        <begin position="56"/>
        <end position="207"/>
    </location>
</feature>
<dbReference type="GO" id="GO:0005886">
    <property type="term" value="C:plasma membrane"/>
    <property type="evidence" value="ECO:0007669"/>
    <property type="project" value="TreeGrafter"/>
</dbReference>
<dbReference type="GO" id="GO:0030276">
    <property type="term" value="F:clathrin binding"/>
    <property type="evidence" value="ECO:0007669"/>
    <property type="project" value="TreeGrafter"/>
</dbReference>
<dbReference type="GO" id="GO:0070382">
    <property type="term" value="C:exocytic vesicle"/>
    <property type="evidence" value="ECO:0007669"/>
    <property type="project" value="TreeGrafter"/>
</dbReference>
<proteinExistence type="predicted"/>
<dbReference type="Gene3D" id="2.60.40.150">
    <property type="entry name" value="C2 domain"/>
    <property type="match status" value="1"/>
</dbReference>
<reference evidence="2" key="1">
    <citation type="submission" date="2014-05" db="EMBL/GenBank/DDBJ databases">
        <authorList>
            <person name="Chronopoulou M."/>
        </authorList>
    </citation>
    <scope>NUCLEOTIDE SEQUENCE</scope>
    <source>
        <tissue evidence="2">Whole organism</tissue>
    </source>
</reference>